<dbReference type="GO" id="GO:0004794">
    <property type="term" value="F:threonine deaminase activity"/>
    <property type="evidence" value="ECO:0007669"/>
    <property type="project" value="TreeGrafter"/>
</dbReference>
<keyword evidence="7" id="KW-0472">Membrane</keyword>
<keyword evidence="7" id="KW-0812">Transmembrane</keyword>
<dbReference type="InterPro" id="IPR050147">
    <property type="entry name" value="Ser/Thr_Dehydratase"/>
</dbReference>
<dbReference type="OrthoDB" id="4418812at2759"/>
<evidence type="ECO:0000256" key="7">
    <source>
        <dbReference type="SAM" id="Phobius"/>
    </source>
</evidence>
<reference evidence="9 10" key="1">
    <citation type="submission" date="2019-01" db="EMBL/GenBank/DDBJ databases">
        <authorList>
            <person name="Sayadi A."/>
        </authorList>
    </citation>
    <scope>NUCLEOTIDE SEQUENCE [LARGE SCALE GENOMIC DNA]</scope>
</reference>
<dbReference type="PANTHER" id="PTHR48078">
    <property type="entry name" value="THREONINE DEHYDRATASE, MITOCHONDRIAL-RELATED"/>
    <property type="match status" value="1"/>
</dbReference>
<dbReference type="InterPro" id="IPR001926">
    <property type="entry name" value="TrpB-like_PALP"/>
</dbReference>
<evidence type="ECO:0000256" key="5">
    <source>
        <dbReference type="ARBA" id="ARBA00041766"/>
    </source>
</evidence>
<dbReference type="EMBL" id="CAACVG010008369">
    <property type="protein sequence ID" value="VEN49515.1"/>
    <property type="molecule type" value="Genomic_DNA"/>
</dbReference>
<evidence type="ECO:0000313" key="10">
    <source>
        <dbReference type="Proteomes" id="UP000410492"/>
    </source>
</evidence>
<name>A0A653CNL5_CALMS</name>
<evidence type="ECO:0000256" key="3">
    <source>
        <dbReference type="ARBA" id="ARBA00022898"/>
    </source>
</evidence>
<dbReference type="InterPro" id="IPR036052">
    <property type="entry name" value="TrpB-like_PALP_sf"/>
</dbReference>
<proteinExistence type="inferred from homology"/>
<evidence type="ECO:0000256" key="2">
    <source>
        <dbReference type="ARBA" id="ARBA00010869"/>
    </source>
</evidence>
<evidence type="ECO:0000256" key="4">
    <source>
        <dbReference type="ARBA" id="ARBA00023239"/>
    </source>
</evidence>
<gene>
    <name evidence="9" type="ORF">CALMAC_LOCUS10605</name>
</gene>
<dbReference type="SUPFAM" id="SSF53686">
    <property type="entry name" value="Tryptophan synthase beta subunit-like PLP-dependent enzymes"/>
    <property type="match status" value="1"/>
</dbReference>
<evidence type="ECO:0000256" key="6">
    <source>
        <dbReference type="ARBA" id="ARBA00042605"/>
    </source>
</evidence>
<dbReference type="CDD" id="cd01562">
    <property type="entry name" value="Thr-dehyd"/>
    <property type="match status" value="1"/>
</dbReference>
<dbReference type="GO" id="GO:0009097">
    <property type="term" value="P:isoleucine biosynthetic process"/>
    <property type="evidence" value="ECO:0007669"/>
    <property type="project" value="TreeGrafter"/>
</dbReference>
<dbReference type="GO" id="GO:0006567">
    <property type="term" value="P:L-threonine catabolic process"/>
    <property type="evidence" value="ECO:0007669"/>
    <property type="project" value="TreeGrafter"/>
</dbReference>
<dbReference type="Pfam" id="PF00291">
    <property type="entry name" value="PALP"/>
    <property type="match status" value="1"/>
</dbReference>
<keyword evidence="7" id="KW-1133">Transmembrane helix</keyword>
<evidence type="ECO:0000313" key="9">
    <source>
        <dbReference type="EMBL" id="VEN49515.1"/>
    </source>
</evidence>
<evidence type="ECO:0000256" key="1">
    <source>
        <dbReference type="ARBA" id="ARBA00001933"/>
    </source>
</evidence>
<dbReference type="FunFam" id="3.40.50.1100:FF:000007">
    <property type="entry name" value="L-threonine dehydratase catabolic TdcB"/>
    <property type="match status" value="1"/>
</dbReference>
<dbReference type="Proteomes" id="UP000410492">
    <property type="component" value="Unassembled WGS sequence"/>
</dbReference>
<dbReference type="PANTHER" id="PTHR48078:SF19">
    <property type="entry name" value="ACT DOMAIN-CONTAINING PROTEIN"/>
    <property type="match status" value="1"/>
</dbReference>
<protein>
    <recommendedName>
        <fullName evidence="5">L-serine deaminase</fullName>
    </recommendedName>
    <alternativeName>
        <fullName evidence="6">L-threonine dehydratase</fullName>
    </alternativeName>
</protein>
<keyword evidence="4" id="KW-0456">Lyase</keyword>
<dbReference type="AlphaFoldDB" id="A0A653CNL5"/>
<evidence type="ECO:0000259" key="8">
    <source>
        <dbReference type="Pfam" id="PF00291"/>
    </source>
</evidence>
<accession>A0A653CNL5</accession>
<dbReference type="GO" id="GO:0003941">
    <property type="term" value="F:L-serine ammonia-lyase activity"/>
    <property type="evidence" value="ECO:0007669"/>
    <property type="project" value="TreeGrafter"/>
</dbReference>
<feature type="transmembrane region" description="Helical" evidence="7">
    <location>
        <begin position="38"/>
        <end position="57"/>
    </location>
</feature>
<keyword evidence="3" id="KW-0663">Pyridoxal phosphate</keyword>
<keyword evidence="10" id="KW-1185">Reference proteome</keyword>
<sequence length="328" mass="34911">MCSSFKERGARYAMVMLTPEQKRKGVVAASLGNHAQAVAYHGFLLGIPVTVVMPIIAPIMKVQKCREYNANVIMEGKNMAEAKKLAISLSRKNEWTYINGYDHPQIIAGQGTVGLEILEQVEDVDAVVVPTGGGGLLAGVAVAVKTLNPSIKIIGVESERCASYANAIKNGKPISTAIEGTLADGLAVPMIGYNAWETSKHLVDKMVTVKEEWIAVAILRLIENEKCVVEGAGACGLAAILAGQLDEFKGKRVVLLLTGGNMDTTILGRCLERGLAADGRLVKCKVTVSDRPGGISELCKLIGSIGVSIKDVIHERAWVASDVFSVEN</sequence>
<comment type="cofactor">
    <cofactor evidence="1">
        <name>pyridoxal 5'-phosphate</name>
        <dbReference type="ChEBI" id="CHEBI:597326"/>
    </cofactor>
</comment>
<dbReference type="Gene3D" id="3.40.50.1100">
    <property type="match status" value="2"/>
</dbReference>
<feature type="domain" description="Tryptophan synthase beta chain-like PALP" evidence="8">
    <location>
        <begin position="3"/>
        <end position="259"/>
    </location>
</feature>
<organism evidence="9 10">
    <name type="scientific">Callosobruchus maculatus</name>
    <name type="common">Southern cowpea weevil</name>
    <name type="synonym">Pulse bruchid</name>
    <dbReference type="NCBI Taxonomy" id="64391"/>
    <lineage>
        <taxon>Eukaryota</taxon>
        <taxon>Metazoa</taxon>
        <taxon>Ecdysozoa</taxon>
        <taxon>Arthropoda</taxon>
        <taxon>Hexapoda</taxon>
        <taxon>Insecta</taxon>
        <taxon>Pterygota</taxon>
        <taxon>Neoptera</taxon>
        <taxon>Endopterygota</taxon>
        <taxon>Coleoptera</taxon>
        <taxon>Polyphaga</taxon>
        <taxon>Cucujiformia</taxon>
        <taxon>Chrysomeloidea</taxon>
        <taxon>Chrysomelidae</taxon>
        <taxon>Bruchinae</taxon>
        <taxon>Bruchini</taxon>
        <taxon>Callosobruchus</taxon>
    </lineage>
</organism>
<comment type="similarity">
    <text evidence="2">Belongs to the serine/threonine dehydratase family.</text>
</comment>
<dbReference type="GO" id="GO:0006565">
    <property type="term" value="P:L-serine catabolic process"/>
    <property type="evidence" value="ECO:0007669"/>
    <property type="project" value="TreeGrafter"/>
</dbReference>